<name>A0A136J9L1_9PEZI</name>
<accession>A0A136J9L1</accession>
<keyword evidence="1 2" id="KW-0539">Nucleus</keyword>
<evidence type="ECO:0000256" key="3">
    <source>
        <dbReference type="SAM" id="MobiDB-lite"/>
    </source>
</evidence>
<evidence type="ECO:0000256" key="1">
    <source>
        <dbReference type="ARBA" id="ARBA00023242"/>
    </source>
</evidence>
<dbReference type="OrthoDB" id="2270193at2759"/>
<dbReference type="SUPFAM" id="SSF88697">
    <property type="entry name" value="PUA domain-like"/>
    <property type="match status" value="1"/>
</dbReference>
<feature type="region of interest" description="Disordered" evidence="3">
    <location>
        <begin position="115"/>
        <end position="141"/>
    </location>
</feature>
<gene>
    <name evidence="5" type="ORF">Micbo1qcDRAFT_172759</name>
</gene>
<dbReference type="AlphaFoldDB" id="A0A136J9L1"/>
<sequence length="377" mass="41829">MAGIEVPEAPQKVNLLVVPKSGPGRINVLKKENKNLILMAMKSTKTQLPKEAEEYDKRLKDARVYLAWLDYSTDLSRGDIDISGWKNTVEKLLSTKNSLPEDIIDRATELKEKFEQTTVTEDVDQDEDQSADSGEDDDLATGSQTVAGTAMTELALPPANHPIFGRDGIMHGVITGRGKNNRIVRRLNPLLQRKKTTVYGHNGIPVGAWFPLQLVALFNGAHGSAMGGIHGDTQLGAYSIVIANTYDDLDTDDGDMIYYSGSNSHKNTDPKRPAESTNGTQALKASFRTQNPVRVLRSGGSSAVAKRSRNSYLPEAGIRYDGLYRVVNMRTPKNRNGGMYEQFRLERLPEQPTLAEIRETSPTQQQLRDLREIQRGY</sequence>
<dbReference type="GO" id="GO:0016567">
    <property type="term" value="P:protein ubiquitination"/>
    <property type="evidence" value="ECO:0007669"/>
    <property type="project" value="TreeGrafter"/>
</dbReference>
<feature type="domain" description="YDG" evidence="4">
    <location>
        <begin position="199"/>
        <end position="347"/>
    </location>
</feature>
<dbReference type="InterPro" id="IPR003105">
    <property type="entry name" value="SRA_YDG"/>
</dbReference>
<dbReference type="InterPro" id="IPR045134">
    <property type="entry name" value="UHRF1/2-like"/>
</dbReference>
<dbReference type="GO" id="GO:0061630">
    <property type="term" value="F:ubiquitin protein ligase activity"/>
    <property type="evidence" value="ECO:0007669"/>
    <property type="project" value="TreeGrafter"/>
</dbReference>
<protein>
    <submittedName>
        <fullName evidence="5">PUA-like domain-containing protein</fullName>
    </submittedName>
</protein>
<evidence type="ECO:0000313" key="5">
    <source>
        <dbReference type="EMBL" id="KXJ93874.1"/>
    </source>
</evidence>
<feature type="compositionally biased region" description="Acidic residues" evidence="3">
    <location>
        <begin position="121"/>
        <end position="139"/>
    </location>
</feature>
<dbReference type="Proteomes" id="UP000070501">
    <property type="component" value="Unassembled WGS sequence"/>
</dbReference>
<proteinExistence type="predicted"/>
<dbReference type="PANTHER" id="PTHR14140:SF27">
    <property type="entry name" value="OS04G0289800 PROTEIN"/>
    <property type="match status" value="1"/>
</dbReference>
<dbReference type="SMART" id="SM00466">
    <property type="entry name" value="SRA"/>
    <property type="match status" value="1"/>
</dbReference>
<dbReference type="PANTHER" id="PTHR14140">
    <property type="entry name" value="E3 UBIQUITIN-PROTEIN LIGASE UHRF-RELATED"/>
    <property type="match status" value="1"/>
</dbReference>
<comment type="subcellular location">
    <subcellularLocation>
        <location evidence="2">Nucleus</location>
    </subcellularLocation>
</comment>
<dbReference type="InterPro" id="IPR015947">
    <property type="entry name" value="PUA-like_sf"/>
</dbReference>
<dbReference type="EMBL" id="KQ964247">
    <property type="protein sequence ID" value="KXJ93874.1"/>
    <property type="molecule type" value="Genomic_DNA"/>
</dbReference>
<dbReference type="PROSITE" id="PS51015">
    <property type="entry name" value="YDG"/>
    <property type="match status" value="1"/>
</dbReference>
<dbReference type="InParanoid" id="A0A136J9L1"/>
<keyword evidence="6" id="KW-1185">Reference proteome</keyword>
<evidence type="ECO:0000313" key="6">
    <source>
        <dbReference type="Proteomes" id="UP000070501"/>
    </source>
</evidence>
<dbReference type="GO" id="GO:0044027">
    <property type="term" value="P:negative regulation of gene expression via chromosomal CpG island methylation"/>
    <property type="evidence" value="ECO:0007669"/>
    <property type="project" value="TreeGrafter"/>
</dbReference>
<reference evidence="6" key="1">
    <citation type="submission" date="2016-02" db="EMBL/GenBank/DDBJ databases">
        <title>Draft genome sequence of Microdochium bolleyi, a fungal endophyte of beachgrass.</title>
        <authorList>
            <consortium name="DOE Joint Genome Institute"/>
            <person name="David A.S."/>
            <person name="May G."/>
            <person name="Haridas S."/>
            <person name="Lim J."/>
            <person name="Wang M."/>
            <person name="Labutti K."/>
            <person name="Lipzen A."/>
            <person name="Barry K."/>
            <person name="Grigoriev I.V."/>
        </authorList>
    </citation>
    <scope>NUCLEOTIDE SEQUENCE [LARGE SCALE GENOMIC DNA]</scope>
    <source>
        <strain evidence="6">J235TASD1</strain>
    </source>
</reference>
<organism evidence="5 6">
    <name type="scientific">Microdochium bolleyi</name>
    <dbReference type="NCBI Taxonomy" id="196109"/>
    <lineage>
        <taxon>Eukaryota</taxon>
        <taxon>Fungi</taxon>
        <taxon>Dikarya</taxon>
        <taxon>Ascomycota</taxon>
        <taxon>Pezizomycotina</taxon>
        <taxon>Sordariomycetes</taxon>
        <taxon>Xylariomycetidae</taxon>
        <taxon>Xylariales</taxon>
        <taxon>Microdochiaceae</taxon>
        <taxon>Microdochium</taxon>
    </lineage>
</organism>
<dbReference type="Gene3D" id="2.30.280.10">
    <property type="entry name" value="SRA-YDG"/>
    <property type="match status" value="1"/>
</dbReference>
<dbReference type="GO" id="GO:0005634">
    <property type="term" value="C:nucleus"/>
    <property type="evidence" value="ECO:0007669"/>
    <property type="project" value="UniProtKB-SubCell"/>
</dbReference>
<dbReference type="STRING" id="196109.A0A136J9L1"/>
<evidence type="ECO:0000256" key="2">
    <source>
        <dbReference type="PROSITE-ProRule" id="PRU00358"/>
    </source>
</evidence>
<evidence type="ECO:0000259" key="4">
    <source>
        <dbReference type="PROSITE" id="PS51015"/>
    </source>
</evidence>
<dbReference type="InterPro" id="IPR036987">
    <property type="entry name" value="SRA-YDG_sf"/>
</dbReference>
<dbReference type="Pfam" id="PF02182">
    <property type="entry name" value="SAD_SRA"/>
    <property type="match status" value="1"/>
</dbReference>